<comment type="caution">
    <text evidence="2">The sequence shown here is derived from an EMBL/GenBank/DDBJ whole genome shotgun (WGS) entry which is preliminary data.</text>
</comment>
<dbReference type="InterPro" id="IPR051532">
    <property type="entry name" value="Ester_Hydrolysis_Enzymes"/>
</dbReference>
<organism evidence="2 3">
    <name type="scientific">Streptosporangium carneum</name>
    <dbReference type="NCBI Taxonomy" id="47481"/>
    <lineage>
        <taxon>Bacteria</taxon>
        <taxon>Bacillati</taxon>
        <taxon>Actinomycetota</taxon>
        <taxon>Actinomycetes</taxon>
        <taxon>Streptosporangiales</taxon>
        <taxon>Streptosporangiaceae</taxon>
        <taxon>Streptosporangium</taxon>
    </lineage>
</organism>
<evidence type="ECO:0000313" key="2">
    <source>
        <dbReference type="EMBL" id="GLK07635.1"/>
    </source>
</evidence>
<reference evidence="2" key="2">
    <citation type="submission" date="2023-01" db="EMBL/GenBank/DDBJ databases">
        <authorList>
            <person name="Sun Q."/>
            <person name="Evtushenko L."/>
        </authorList>
    </citation>
    <scope>NUCLEOTIDE SEQUENCE</scope>
    <source>
        <strain evidence="2">VKM Ac-2007</strain>
    </source>
</reference>
<dbReference type="GO" id="GO:0004622">
    <property type="term" value="F:phosphatidylcholine lysophospholipase activity"/>
    <property type="evidence" value="ECO:0007669"/>
    <property type="project" value="TreeGrafter"/>
</dbReference>
<evidence type="ECO:0000259" key="1">
    <source>
        <dbReference type="Pfam" id="PF13472"/>
    </source>
</evidence>
<dbReference type="Proteomes" id="UP001143474">
    <property type="component" value="Unassembled WGS sequence"/>
</dbReference>
<dbReference type="Gene3D" id="3.40.50.1110">
    <property type="entry name" value="SGNH hydrolase"/>
    <property type="match status" value="1"/>
</dbReference>
<gene>
    <name evidence="2" type="ORF">GCM10017600_10400</name>
</gene>
<dbReference type="InterPro" id="IPR036514">
    <property type="entry name" value="SGNH_hydro_sf"/>
</dbReference>
<reference evidence="2" key="1">
    <citation type="journal article" date="2014" name="Int. J. Syst. Evol. Microbiol.">
        <title>Complete genome sequence of Corynebacterium casei LMG S-19264T (=DSM 44701T), isolated from a smear-ripened cheese.</title>
        <authorList>
            <consortium name="US DOE Joint Genome Institute (JGI-PGF)"/>
            <person name="Walter F."/>
            <person name="Albersmeier A."/>
            <person name="Kalinowski J."/>
            <person name="Ruckert C."/>
        </authorList>
    </citation>
    <scope>NUCLEOTIDE SEQUENCE</scope>
    <source>
        <strain evidence="2">VKM Ac-2007</strain>
    </source>
</reference>
<dbReference type="AlphaFoldDB" id="A0A9W6HWH1"/>
<dbReference type="EMBL" id="BSEV01000001">
    <property type="protein sequence ID" value="GLK07635.1"/>
    <property type="molecule type" value="Genomic_DNA"/>
</dbReference>
<keyword evidence="3" id="KW-1185">Reference proteome</keyword>
<dbReference type="PANTHER" id="PTHR30383">
    <property type="entry name" value="THIOESTERASE 1/PROTEASE 1/LYSOPHOSPHOLIPASE L1"/>
    <property type="match status" value="1"/>
</dbReference>
<dbReference type="PANTHER" id="PTHR30383:SF5">
    <property type="entry name" value="SGNH HYDROLASE-TYPE ESTERASE DOMAIN-CONTAINING PROTEIN"/>
    <property type="match status" value="1"/>
</dbReference>
<feature type="domain" description="SGNH hydrolase-type esterase" evidence="1">
    <location>
        <begin position="84"/>
        <end position="284"/>
    </location>
</feature>
<protein>
    <recommendedName>
        <fullName evidence="1">SGNH hydrolase-type esterase domain-containing protein</fullName>
    </recommendedName>
</protein>
<dbReference type="RefSeq" id="WP_271216159.1">
    <property type="nucleotide sequence ID" value="NZ_BAAAVD010000033.1"/>
</dbReference>
<dbReference type="InterPro" id="IPR013830">
    <property type="entry name" value="SGNH_hydro"/>
</dbReference>
<dbReference type="SUPFAM" id="SSF52266">
    <property type="entry name" value="SGNH hydrolase"/>
    <property type="match status" value="1"/>
</dbReference>
<proteinExistence type="predicted"/>
<sequence length="297" mass="31917">MNTALLERLIRFQHPEKVLRYLGDLDDARLAALFGLETDSYLRARRAHEEQARQAAADLLDDPGFAKKIDDLPFAPGQRVVAVGESTTDDLLSWFEILRHAIGLRRPADGIVLVNLGVSGQTSTQALAGFAAVVLQRPDWVLCMLGANDVRRLGAEGPTLVGLSETERNLRALRDLVTRRTAARWVWLTPSPVDEARVAAYQPFQWGETSWSNHDLALVGRFLAAQPEPVVDSGAVIGPAVSTVIGTVTGSAVSPVVGPVVAEQGAEPFHLDDGVHLSLAGQRALAVALVDTLTDSA</sequence>
<accession>A0A9W6HWH1</accession>
<name>A0A9W6HWH1_9ACTN</name>
<dbReference type="Pfam" id="PF13472">
    <property type="entry name" value="Lipase_GDSL_2"/>
    <property type="match status" value="1"/>
</dbReference>
<evidence type="ECO:0000313" key="3">
    <source>
        <dbReference type="Proteomes" id="UP001143474"/>
    </source>
</evidence>